<evidence type="ECO:0000313" key="1">
    <source>
        <dbReference type="EMBL" id="EON77650.1"/>
    </source>
</evidence>
<evidence type="ECO:0000313" key="2">
    <source>
        <dbReference type="Proteomes" id="UP000013909"/>
    </source>
</evidence>
<dbReference type="AlphaFoldDB" id="R7ZU46"/>
<dbReference type="EMBL" id="AQHR01000050">
    <property type="protein sequence ID" value="EON77650.1"/>
    <property type="molecule type" value="Genomic_DNA"/>
</dbReference>
<comment type="caution">
    <text evidence="1">The sequence shown here is derived from an EMBL/GenBank/DDBJ whole genome shotgun (WGS) entry which is preliminary data.</text>
</comment>
<dbReference type="STRING" id="1232681.ADIS_1869"/>
<gene>
    <name evidence="1" type="ORF">ADIS_1869</name>
</gene>
<sequence>MSIEVRTFFGKEAVQKERPLFLAYGRFPASLKKTVHL</sequence>
<proteinExistence type="predicted"/>
<keyword evidence="2" id="KW-1185">Reference proteome</keyword>
<accession>R7ZU46</accession>
<organism evidence="1 2">
    <name type="scientific">Lunatimonas lonarensis</name>
    <dbReference type="NCBI Taxonomy" id="1232681"/>
    <lineage>
        <taxon>Bacteria</taxon>
        <taxon>Pseudomonadati</taxon>
        <taxon>Bacteroidota</taxon>
        <taxon>Cytophagia</taxon>
        <taxon>Cytophagales</taxon>
        <taxon>Cyclobacteriaceae</taxon>
    </lineage>
</organism>
<dbReference type="Proteomes" id="UP000013909">
    <property type="component" value="Unassembled WGS sequence"/>
</dbReference>
<name>R7ZU46_9BACT</name>
<reference evidence="1 2" key="1">
    <citation type="submission" date="2013-02" db="EMBL/GenBank/DDBJ databases">
        <title>A novel strain isolated from Lonar lake, Maharashtra, India.</title>
        <authorList>
            <person name="Singh A."/>
        </authorList>
    </citation>
    <scope>NUCLEOTIDE SEQUENCE [LARGE SCALE GENOMIC DNA]</scope>
    <source>
        <strain evidence="1 2">AK24</strain>
    </source>
</reference>
<protein>
    <submittedName>
        <fullName evidence="1">Uncharacterized protein</fullName>
    </submittedName>
</protein>